<reference evidence="2" key="1">
    <citation type="journal article" date="2020" name="Nature">
        <title>Giant virus diversity and host interactions through global metagenomics.</title>
        <authorList>
            <person name="Schulz F."/>
            <person name="Roux S."/>
            <person name="Paez-Espino D."/>
            <person name="Jungbluth S."/>
            <person name="Walsh D.A."/>
            <person name="Denef V.J."/>
            <person name="McMahon K.D."/>
            <person name="Konstantinidis K.T."/>
            <person name="Eloe-Fadrosh E.A."/>
            <person name="Kyrpides N.C."/>
            <person name="Woyke T."/>
        </authorList>
    </citation>
    <scope>NUCLEOTIDE SEQUENCE</scope>
    <source>
        <strain evidence="2">GVMAG-M-3300023179-86</strain>
    </source>
</reference>
<dbReference type="SMART" id="SM00327">
    <property type="entry name" value="VWA"/>
    <property type="match status" value="1"/>
</dbReference>
<dbReference type="EMBL" id="MN739917">
    <property type="protein sequence ID" value="QHT77289.1"/>
    <property type="molecule type" value="Genomic_DNA"/>
</dbReference>
<feature type="domain" description="VWFA" evidence="1">
    <location>
        <begin position="63"/>
        <end position="268"/>
    </location>
</feature>
<dbReference type="Pfam" id="PF13519">
    <property type="entry name" value="VWA_2"/>
    <property type="match status" value="1"/>
</dbReference>
<organism evidence="2">
    <name type="scientific">viral metagenome</name>
    <dbReference type="NCBI Taxonomy" id="1070528"/>
    <lineage>
        <taxon>unclassified sequences</taxon>
        <taxon>metagenomes</taxon>
        <taxon>organismal metagenomes</taxon>
    </lineage>
</organism>
<sequence>MSQPIKNAYLKFHDPTIIPETFTDTDANNTPLVFELFPKPDPYNFGILQLEMNETSQITNPLFILFSIDRSQSMDDICPTDHKTKMDHAKHTTKKMLEILLKKTYHYPPQTIYVQLLVFDDDTKEIVPKTLLDSTTITQINTSIDSIQPQNSTNLELVLTKSRQIMENENENENEKEDEPQSYMKTEIFLTDGNATTGIKNVRKLTELSLYKTPEKEDNDEHIYIGYGDDHNANLLQTLAQSRNNASYYFLDQIENSNLLFGEILHGILYPALKNTTIKTNNCEIYDYKTNTWTNTIKIGTLLSESAKTYHIRTTTPQEQITATICAEQITATICAEQITGTICVEKITTQNTPFIYRVEVLPDPTQQDITKYMFRQKVQEYLYLSKYISNYIDESSKQMIIIPKEDRKRQNDRINTVKNDMKRFMKYLKCYMINHYLEHDKFHQNLYEDLYISYKTFATLKGAMYSGARQHSQGRQTSYIISSPCQNDTDNDDNINNLNINLPRSHNTPILFRHLSENTTPTQRRIIAEMTSFPTRSRTPSPPLAPSNISKEDFEPLTDIDKILFNKFATSTS</sequence>
<dbReference type="InterPro" id="IPR002035">
    <property type="entry name" value="VWF_A"/>
</dbReference>
<name>A0A6C0H9X2_9ZZZZ</name>
<accession>A0A6C0H9X2</accession>
<dbReference type="PROSITE" id="PS50234">
    <property type="entry name" value="VWFA"/>
    <property type="match status" value="1"/>
</dbReference>
<dbReference type="Gene3D" id="3.40.50.410">
    <property type="entry name" value="von Willebrand factor, type A domain"/>
    <property type="match status" value="1"/>
</dbReference>
<protein>
    <recommendedName>
        <fullName evidence="1">VWFA domain-containing protein</fullName>
    </recommendedName>
</protein>
<proteinExistence type="predicted"/>
<dbReference type="InterPro" id="IPR036465">
    <property type="entry name" value="vWFA_dom_sf"/>
</dbReference>
<evidence type="ECO:0000313" key="2">
    <source>
        <dbReference type="EMBL" id="QHT77289.1"/>
    </source>
</evidence>
<dbReference type="SUPFAM" id="SSF53300">
    <property type="entry name" value="vWA-like"/>
    <property type="match status" value="1"/>
</dbReference>
<evidence type="ECO:0000259" key="1">
    <source>
        <dbReference type="PROSITE" id="PS50234"/>
    </source>
</evidence>
<dbReference type="AlphaFoldDB" id="A0A6C0H9X2"/>